<reference evidence="2" key="1">
    <citation type="submission" date="2018-01" db="EMBL/GenBank/DDBJ databases">
        <title>An insight into the sialome of Amazonian anophelines.</title>
        <authorList>
            <person name="Ribeiro J.M."/>
            <person name="Scarpassa V."/>
            <person name="Calvo E."/>
        </authorList>
    </citation>
    <scope>NUCLEOTIDE SEQUENCE</scope>
    <source>
        <tissue evidence="2">Salivary glands</tissue>
    </source>
</reference>
<dbReference type="EMBL" id="GGFK01015606">
    <property type="protein sequence ID" value="MBW48927.1"/>
    <property type="molecule type" value="Transcribed_RNA"/>
</dbReference>
<organism evidence="2">
    <name type="scientific">Anopheles triannulatus</name>
    <dbReference type="NCBI Taxonomy" id="58253"/>
    <lineage>
        <taxon>Eukaryota</taxon>
        <taxon>Metazoa</taxon>
        <taxon>Ecdysozoa</taxon>
        <taxon>Arthropoda</taxon>
        <taxon>Hexapoda</taxon>
        <taxon>Insecta</taxon>
        <taxon>Pterygota</taxon>
        <taxon>Neoptera</taxon>
        <taxon>Endopterygota</taxon>
        <taxon>Diptera</taxon>
        <taxon>Nematocera</taxon>
        <taxon>Culicoidea</taxon>
        <taxon>Culicidae</taxon>
        <taxon>Anophelinae</taxon>
        <taxon>Anopheles</taxon>
    </lineage>
</organism>
<sequence length="89" mass="9730">MFLGMCVCICVILVVSLSICMNSCDHTQTIDGSRVPGESRTLSTAFGTGNRKSALINWCIRNIAAASSGQWDRERRSTTALFAAKLIFR</sequence>
<evidence type="ECO:0000313" key="2">
    <source>
        <dbReference type="EMBL" id="MBW48927.1"/>
    </source>
</evidence>
<name>A0A2M4B7D2_9DIPT</name>
<evidence type="ECO:0000256" key="1">
    <source>
        <dbReference type="SAM" id="SignalP"/>
    </source>
</evidence>
<proteinExistence type="predicted"/>
<protein>
    <submittedName>
        <fullName evidence="2">Putative secreted protein</fullName>
    </submittedName>
</protein>
<dbReference type="AlphaFoldDB" id="A0A2M4B7D2"/>
<feature type="chain" id="PRO_5014888926" evidence="1">
    <location>
        <begin position="17"/>
        <end position="89"/>
    </location>
</feature>
<accession>A0A2M4B7D2</accession>
<keyword evidence="1" id="KW-0732">Signal</keyword>
<feature type="signal peptide" evidence="1">
    <location>
        <begin position="1"/>
        <end position="16"/>
    </location>
</feature>